<protein>
    <submittedName>
        <fullName evidence="5">Transcriptional regulator</fullName>
    </submittedName>
</protein>
<keyword evidence="6" id="KW-1185">Reference proteome</keyword>
<feature type="domain" description="LytR/CpsA/Psr regulator C-terminal" evidence="4">
    <location>
        <begin position="353"/>
        <end position="438"/>
    </location>
</feature>
<feature type="compositionally biased region" description="Low complexity" evidence="2">
    <location>
        <begin position="450"/>
        <end position="466"/>
    </location>
</feature>
<name>A0A1J7BB87_9ACTN</name>
<dbReference type="NCBIfam" id="TIGR00350">
    <property type="entry name" value="lytR_cpsA_psr"/>
    <property type="match status" value="1"/>
</dbReference>
<reference evidence="5 6" key="1">
    <citation type="submission" date="2016-10" db="EMBL/GenBank/DDBJ databases">
        <title>Genome sequence of Streptomyces gilvigriseus MUSC 26.</title>
        <authorList>
            <person name="Lee L.-H."/>
            <person name="Ser H.-L."/>
        </authorList>
    </citation>
    <scope>NUCLEOTIDE SEQUENCE [LARGE SCALE GENOMIC DNA]</scope>
    <source>
        <strain evidence="5 6">MUSC 26</strain>
    </source>
</reference>
<accession>A0A1J7BB87</accession>
<dbReference type="InterPro" id="IPR027381">
    <property type="entry name" value="LytR/CpsA/Psr_C"/>
</dbReference>
<dbReference type="EMBL" id="MLCF01000126">
    <property type="protein sequence ID" value="OIV35915.1"/>
    <property type="molecule type" value="Genomic_DNA"/>
</dbReference>
<organism evidence="5 6">
    <name type="scientific">Mangrovactinospora gilvigrisea</name>
    <dbReference type="NCBI Taxonomy" id="1428644"/>
    <lineage>
        <taxon>Bacteria</taxon>
        <taxon>Bacillati</taxon>
        <taxon>Actinomycetota</taxon>
        <taxon>Actinomycetes</taxon>
        <taxon>Kitasatosporales</taxon>
        <taxon>Streptomycetaceae</taxon>
        <taxon>Mangrovactinospora</taxon>
    </lineage>
</organism>
<comment type="similarity">
    <text evidence="1">Belongs to the LytR/CpsA/Psr (LCP) family.</text>
</comment>
<evidence type="ECO:0000256" key="2">
    <source>
        <dbReference type="SAM" id="MobiDB-lite"/>
    </source>
</evidence>
<evidence type="ECO:0000256" key="1">
    <source>
        <dbReference type="ARBA" id="ARBA00006068"/>
    </source>
</evidence>
<evidence type="ECO:0000313" key="6">
    <source>
        <dbReference type="Proteomes" id="UP000243342"/>
    </source>
</evidence>
<dbReference type="Proteomes" id="UP000243342">
    <property type="component" value="Unassembled WGS sequence"/>
</dbReference>
<evidence type="ECO:0000259" key="4">
    <source>
        <dbReference type="Pfam" id="PF13399"/>
    </source>
</evidence>
<dbReference type="Gene3D" id="3.30.70.2390">
    <property type="match status" value="1"/>
</dbReference>
<dbReference type="Pfam" id="PF03816">
    <property type="entry name" value="LytR_cpsA_psr"/>
    <property type="match status" value="1"/>
</dbReference>
<sequence length="517" mass="51855">MAIGSSVAVLAVAGCGAFVYQKLNGNIHGSSLFNGTSGNAGTEKPDAFGRTPINMLVIGSDGRSNAADCKLGGDCGGGQNADVQMLVHISADRSNATVMSIPRDTMMQLPSCQDPDTKQSFGGGYGQINSSLQYGPGCTVAAVHQLTGVPIDHFAMVDFSGVVKMSDAVGGVRACVSDDVYDTYSHLKLKKGTHTLKGVAALEFVRSRHAFGNGSDLGRTYAQHIFLSSLITKLKSAGTLADPTKLYSLADAATKALTVDDGIASVSKLVGLGEDVNKVPSDRMTFTTMQTDVDPANANRLVPAADAQNLFTAMRDDESLTTSSGSKSKAAASATATAAPSATASSSSADAADISVTVENGIGTAAAGRASTVLQALTGKGFASGGTANAAQTSSTTLWYGPGRKADAQAVASAVGLPSAHLKEGRSAGLVLVVGTDWPSGTVFPGGTASSPSSSSSGGSSSGSSSDAAKGAHAQTAGGSKSECAPVSTYRTVQLNGVAMTPSQAYAAAKGKPDSAP</sequence>
<feature type="region of interest" description="Disordered" evidence="2">
    <location>
        <begin position="444"/>
        <end position="486"/>
    </location>
</feature>
<comment type="caution">
    <text evidence="5">The sequence shown here is derived from an EMBL/GenBank/DDBJ whole genome shotgun (WGS) entry which is preliminary data.</text>
</comment>
<dbReference type="PANTHER" id="PTHR33392">
    <property type="entry name" value="POLYISOPRENYL-TEICHOIC ACID--PEPTIDOGLYCAN TEICHOIC ACID TRANSFERASE TAGU"/>
    <property type="match status" value="1"/>
</dbReference>
<proteinExistence type="inferred from homology"/>
<dbReference type="AlphaFoldDB" id="A0A1J7BB87"/>
<gene>
    <name evidence="5" type="ORF">BIV57_19140</name>
</gene>
<evidence type="ECO:0000313" key="5">
    <source>
        <dbReference type="EMBL" id="OIV35915.1"/>
    </source>
</evidence>
<dbReference type="Gene3D" id="3.40.630.190">
    <property type="entry name" value="LCP protein"/>
    <property type="match status" value="1"/>
</dbReference>
<dbReference type="Pfam" id="PF13399">
    <property type="entry name" value="LytR_C"/>
    <property type="match status" value="1"/>
</dbReference>
<feature type="domain" description="Cell envelope-related transcriptional attenuator" evidence="3">
    <location>
        <begin position="80"/>
        <end position="235"/>
    </location>
</feature>
<dbReference type="InterPro" id="IPR004474">
    <property type="entry name" value="LytR_CpsA_psr"/>
</dbReference>
<dbReference type="PANTHER" id="PTHR33392:SF6">
    <property type="entry name" value="POLYISOPRENYL-TEICHOIC ACID--PEPTIDOGLYCAN TEICHOIC ACID TRANSFERASE TAGU"/>
    <property type="match status" value="1"/>
</dbReference>
<evidence type="ECO:0000259" key="3">
    <source>
        <dbReference type="Pfam" id="PF03816"/>
    </source>
</evidence>
<dbReference type="InterPro" id="IPR050922">
    <property type="entry name" value="LytR/CpsA/Psr_CW_biosynth"/>
</dbReference>